<feature type="domain" description="DUF4378" evidence="2">
    <location>
        <begin position="737"/>
        <end position="843"/>
    </location>
</feature>
<feature type="compositionally biased region" description="Polar residues" evidence="1">
    <location>
        <begin position="260"/>
        <end position="271"/>
    </location>
</feature>
<dbReference type="Pfam" id="PF14383">
    <property type="entry name" value="VARLMGL"/>
    <property type="match status" value="1"/>
</dbReference>
<proteinExistence type="predicted"/>
<feature type="region of interest" description="Disordered" evidence="1">
    <location>
        <begin position="389"/>
        <end position="454"/>
    </location>
</feature>
<feature type="domain" description="DUF3741" evidence="3">
    <location>
        <begin position="94"/>
        <end position="117"/>
    </location>
</feature>
<feature type="compositionally biased region" description="Low complexity" evidence="1">
    <location>
        <begin position="1"/>
        <end position="17"/>
    </location>
</feature>
<feature type="compositionally biased region" description="Basic and acidic residues" evidence="1">
    <location>
        <begin position="421"/>
        <end position="436"/>
    </location>
</feature>
<feature type="compositionally biased region" description="Basic and acidic residues" evidence="1">
    <location>
        <begin position="249"/>
        <end position="258"/>
    </location>
</feature>
<feature type="region of interest" description="Disordered" evidence="1">
    <location>
        <begin position="244"/>
        <end position="308"/>
    </location>
</feature>
<dbReference type="Pfam" id="PF14309">
    <property type="entry name" value="DUF4378"/>
    <property type="match status" value="1"/>
</dbReference>
<feature type="compositionally biased region" description="Basic and acidic residues" evidence="1">
    <location>
        <begin position="272"/>
        <end position="282"/>
    </location>
</feature>
<name>A0A6V7NYN9_ANACO</name>
<feature type="region of interest" description="Disordered" evidence="1">
    <location>
        <begin position="1"/>
        <end position="33"/>
    </location>
</feature>
<dbReference type="AlphaFoldDB" id="A0A6V7NYN9"/>
<dbReference type="EMBL" id="LR862143">
    <property type="protein sequence ID" value="CAD1823516.1"/>
    <property type="molecule type" value="Genomic_DNA"/>
</dbReference>
<dbReference type="PANTHER" id="PTHR21726">
    <property type="entry name" value="PHOSPHATIDYLINOSITOL N-ACETYLGLUCOSAMINYLTRANSFERASE SUBUNIT P DOWN SYNDROME CRITICAL REGION PROTEIN 5 -RELATED"/>
    <property type="match status" value="1"/>
</dbReference>
<evidence type="ECO:0000259" key="2">
    <source>
        <dbReference type="Pfam" id="PF14309"/>
    </source>
</evidence>
<dbReference type="InterPro" id="IPR025486">
    <property type="entry name" value="DUF4378"/>
</dbReference>
<organism evidence="4">
    <name type="scientific">Ananas comosus var. bracteatus</name>
    <name type="common">red pineapple</name>
    <dbReference type="NCBI Taxonomy" id="296719"/>
    <lineage>
        <taxon>Eukaryota</taxon>
        <taxon>Viridiplantae</taxon>
        <taxon>Streptophyta</taxon>
        <taxon>Embryophyta</taxon>
        <taxon>Tracheophyta</taxon>
        <taxon>Spermatophyta</taxon>
        <taxon>Magnoliopsida</taxon>
        <taxon>Liliopsida</taxon>
        <taxon>Poales</taxon>
        <taxon>Bromeliaceae</taxon>
        <taxon>Bromelioideae</taxon>
        <taxon>Ananas</taxon>
    </lineage>
</organism>
<feature type="compositionally biased region" description="Polar residues" evidence="1">
    <location>
        <begin position="287"/>
        <end position="307"/>
    </location>
</feature>
<evidence type="ECO:0000313" key="4">
    <source>
        <dbReference type="EMBL" id="CAD1823516.1"/>
    </source>
</evidence>
<protein>
    <recommendedName>
        <fullName evidence="5">DUF4378 domain-containing protein</fullName>
    </recommendedName>
</protein>
<accession>A0A6V7NYN9</accession>
<evidence type="ECO:0000259" key="3">
    <source>
        <dbReference type="Pfam" id="PF14383"/>
    </source>
</evidence>
<feature type="region of interest" description="Disordered" evidence="1">
    <location>
        <begin position="53"/>
        <end position="74"/>
    </location>
</feature>
<sequence>MKKDGSSPAAAAASSLAIMEKKKKQQQQQQQQPAAGCIAVFLDLFAKKRKFFPRKLLPPPPPLSAKNSGGGEKLPAPKMLLIKHDENSGMVGKDEAGGGMRAPGVVARLMGLDAVPAPAVNRQAAEPSRELRPRKMQKRGQLLESWLGRNEAAAAAQCGVEEEEPVHACVAREVPEIADFRGRNRARLIGAAAKILEPGLRPRARPPPPSIARLEFHADDALPEESGPASNNNCSFARRVPGGALEPRSSCEGKRESDCENFTLSDLGNSRSSRDGPGDDHKKKTPCSGNERGSSPILSNRNRTTSPVARAGIDVTKDKSNVNSALKQNNMKQNQLPLAAGEVARRGSTVHGRQNNIRDGIALHEARGLSSAKKNLNISKAPIIKAKRVDRMDVARKGQSSNNLRSGNTSIGKPKLGTQRNAEKDLINGKETEQVRTKPVGRNPARSGSSDSWKEAELGNVNVVGSPASSIVSFTFSSPMKHVAGSLNSSDITEKRGEMKESLRYAVFSTELMDSDAYYQSSSHKETTFRQDISRNLVEQKTRGVDSLDRGDLEKKCDSSVIDRLNQDQKNTSDWTDSLMMGIKNKFQDAAKESTSTALPARDIDHLIGASFMGDDNNGFSGCSNGTTVSESNFWQNESKQELDFKGTSWSRNELKNNPGSASSITRTHGIFPFEVAIQERQVRFSAEAISNAELLLENIYSFGSDRPKDSFVELFFREKMGSILGAFYTSSRSGFNFTEPKAGNQLRNLVLECVIECLASMHDCFYNSGYKSWLKLIGFVTKDRLVSDIKKEIRGWNNMAGLDRLIGEDLDHSNEIRMDFSIESFQVGMRIGDDILQLLIDEIAMDVY</sequence>
<reference evidence="4" key="1">
    <citation type="submission" date="2020-07" db="EMBL/GenBank/DDBJ databases">
        <authorList>
            <person name="Lin J."/>
        </authorList>
    </citation>
    <scope>NUCLEOTIDE SEQUENCE</scope>
</reference>
<evidence type="ECO:0000256" key="1">
    <source>
        <dbReference type="SAM" id="MobiDB-lite"/>
    </source>
</evidence>
<feature type="compositionally biased region" description="Polar residues" evidence="1">
    <location>
        <begin position="398"/>
        <end position="411"/>
    </location>
</feature>
<dbReference type="PANTHER" id="PTHR21726:SF61">
    <property type="entry name" value="DNAA INITIATOR-ASSOCIATING PROTEIN"/>
    <property type="match status" value="1"/>
</dbReference>
<dbReference type="InterPro" id="IPR032795">
    <property type="entry name" value="DUF3741-assoc"/>
</dbReference>
<evidence type="ECO:0008006" key="5">
    <source>
        <dbReference type="Google" id="ProtNLM"/>
    </source>
</evidence>
<gene>
    <name evidence="4" type="ORF">CB5_LOCUS6727</name>
</gene>